<dbReference type="FunFam" id="1.20.1070.10:FF:000058">
    <property type="entry name" value="Adhesion G protein-coupled receptor F5"/>
    <property type="match status" value="1"/>
</dbReference>
<comment type="similarity">
    <text evidence="2">Belongs to the G-protein coupled receptor 2 family. Adhesion G-protein coupled receptor (ADGR) subfamily.</text>
</comment>
<evidence type="ECO:0000313" key="12">
    <source>
        <dbReference type="Proteomes" id="UP000515154"/>
    </source>
</evidence>
<feature type="transmembrane region" description="Helical" evidence="8">
    <location>
        <begin position="576"/>
        <end position="596"/>
    </location>
</feature>
<dbReference type="GO" id="GO:0004930">
    <property type="term" value="F:G protein-coupled receptor activity"/>
    <property type="evidence" value="ECO:0007669"/>
    <property type="project" value="InterPro"/>
</dbReference>
<dbReference type="Gene3D" id="1.20.1070.10">
    <property type="entry name" value="Rhodopsin 7-helix transmembrane proteins"/>
    <property type="match status" value="1"/>
</dbReference>
<feature type="chain" id="PRO_5027621048" evidence="9">
    <location>
        <begin position="24"/>
        <end position="860"/>
    </location>
</feature>
<sequence length="860" mass="98847">MNPAKNTWITLFFVVIFMDMSLAATAQSSCPVEESDCNAQRQIICKEQFSSLSCQIQFAPLKKCFVQVCINQKHTHFETPPVNLNDLNLTAYIDFTVINDLNSRKKHCYATCCLKENVNSENLCFDNKCQYKRIYIFGRKDFSMSSTASEYICLSGNQMAIRKALKKQQLDKELMIVGLRDKVYYDKEMSIKKNQQVCQEKWQILDSNKEEWESVFHKNITNCLLKPKQRDQVINEDYTLVLQGKNGSMDIWHFLVVKSGSPVTDKTTTISYNHTTTMEKKTADNLQNRTSKSKKHNLVKFIDTINNLPDVVMETENKMQIFVDILNNMTKKNCWTNLNNEKKMHPTEVMKVVDKFLENIINTTNSSEQVNIEKENIAFQFDEIKNNTISVNLDSDESLQVHIDESVIKNISSDDHMFYSVVFYKSLTYIIQTTEANWTNESTNHKDLLSDILSFTIHKVNSKNPIKNITFRLNHKKLTSNTKCVYWSSSPTDLIGEWKTDGCFRTSWNESYTECVCTHLTSFAILMSHHQVDNSLSINIMSNIGGVVSILAVFLTFICYMILWRHVTTTTLNKSRAIILMNLCVSMFIANLLFLLSDHLKSYKITCTVTSILLHFFYLTVFFTMFVEGIDIFVTIVFVFSKIDVKKLILVAWGLPAIIVAISAGVTRLHGYGESDHCWLSEKSGLKWAFMGPAFFIIFTNLVITLVVLKNMLRNSEMIQKPIMERARAGMWGLVLFSPILGFTWCFGIFLFHKSVIIQYAFVACHSLQGPLIFLLHCLFSKQIKDGFMQYMKKIKNRSKSKSNMTNSVCKSVAFDKTQTPTLTINRSVDNLTLPYPQTLGIFQSRKSQDLLVPPKKGIW</sequence>
<feature type="transmembrane region" description="Helical" evidence="8">
    <location>
        <begin position="729"/>
        <end position="751"/>
    </location>
</feature>
<feature type="transmembrane region" description="Helical" evidence="8">
    <location>
        <begin position="648"/>
        <end position="668"/>
    </location>
</feature>
<dbReference type="Pfam" id="PF01825">
    <property type="entry name" value="GPS"/>
    <property type="match status" value="1"/>
</dbReference>
<keyword evidence="4 8" id="KW-1133">Transmembrane helix</keyword>
<keyword evidence="3 8" id="KW-0812">Transmembrane</keyword>
<evidence type="ECO:0000256" key="5">
    <source>
        <dbReference type="ARBA" id="ARBA00023136"/>
    </source>
</evidence>
<evidence type="ECO:0000256" key="6">
    <source>
        <dbReference type="ARBA" id="ARBA00023157"/>
    </source>
</evidence>
<evidence type="ECO:0000256" key="4">
    <source>
        <dbReference type="ARBA" id="ARBA00022989"/>
    </source>
</evidence>
<evidence type="ECO:0000313" key="13">
    <source>
        <dbReference type="RefSeq" id="XP_029634696.1"/>
    </source>
</evidence>
<dbReference type="GO" id="GO:0005886">
    <property type="term" value="C:plasma membrane"/>
    <property type="evidence" value="ECO:0007669"/>
    <property type="project" value="TreeGrafter"/>
</dbReference>
<evidence type="ECO:0000256" key="1">
    <source>
        <dbReference type="ARBA" id="ARBA00004141"/>
    </source>
</evidence>
<dbReference type="KEGG" id="osn:115210311"/>
<dbReference type="Proteomes" id="UP000515154">
    <property type="component" value="Linkage group LG4"/>
</dbReference>
<feature type="transmembrane region" description="Helical" evidence="8">
    <location>
        <begin position="616"/>
        <end position="641"/>
    </location>
</feature>
<feature type="domain" description="GAIN-B" evidence="10">
    <location>
        <begin position="368"/>
        <end position="533"/>
    </location>
</feature>
<dbReference type="InterPro" id="IPR057244">
    <property type="entry name" value="GAIN_B"/>
</dbReference>
<name>A0A6P7S9F0_9MOLL</name>
<dbReference type="InterPro" id="IPR017981">
    <property type="entry name" value="GPCR_2-like_7TM"/>
</dbReference>
<evidence type="ECO:0000256" key="9">
    <source>
        <dbReference type="SAM" id="SignalP"/>
    </source>
</evidence>
<keyword evidence="7" id="KW-0325">Glycoprotein</keyword>
<dbReference type="AlphaFoldDB" id="A0A6P7S9F0"/>
<keyword evidence="9" id="KW-0732">Signal</keyword>
<evidence type="ECO:0000259" key="11">
    <source>
        <dbReference type="PROSITE" id="PS50261"/>
    </source>
</evidence>
<evidence type="ECO:0000256" key="7">
    <source>
        <dbReference type="ARBA" id="ARBA00023180"/>
    </source>
</evidence>
<dbReference type="PANTHER" id="PTHR12011:SF347">
    <property type="entry name" value="FI21270P1-RELATED"/>
    <property type="match status" value="1"/>
</dbReference>
<dbReference type="Pfam" id="PF00002">
    <property type="entry name" value="7tm_2"/>
    <property type="match status" value="1"/>
</dbReference>
<protein>
    <submittedName>
        <fullName evidence="13">Adhesion G protein-coupled receptor L4-like</fullName>
    </submittedName>
</protein>
<dbReference type="InterPro" id="IPR046338">
    <property type="entry name" value="GAIN_dom_sf"/>
</dbReference>
<comment type="subcellular location">
    <subcellularLocation>
        <location evidence="1">Membrane</location>
        <topology evidence="1">Multi-pass membrane protein</topology>
    </subcellularLocation>
</comment>
<dbReference type="CDD" id="cd15040">
    <property type="entry name" value="7tmB2_Adhesion"/>
    <property type="match status" value="1"/>
</dbReference>
<organism evidence="12 13">
    <name type="scientific">Octopus sinensis</name>
    <name type="common">East Asian common octopus</name>
    <dbReference type="NCBI Taxonomy" id="2607531"/>
    <lineage>
        <taxon>Eukaryota</taxon>
        <taxon>Metazoa</taxon>
        <taxon>Spiralia</taxon>
        <taxon>Lophotrochozoa</taxon>
        <taxon>Mollusca</taxon>
        <taxon>Cephalopoda</taxon>
        <taxon>Coleoidea</taxon>
        <taxon>Octopodiformes</taxon>
        <taxon>Octopoda</taxon>
        <taxon>Incirrata</taxon>
        <taxon>Octopodidae</taxon>
        <taxon>Octopus</taxon>
    </lineage>
</organism>
<keyword evidence="6" id="KW-1015">Disulfide bond</keyword>
<dbReference type="SUPFAM" id="SSF81321">
    <property type="entry name" value="Family A G protein-coupled receptor-like"/>
    <property type="match status" value="1"/>
</dbReference>
<feature type="transmembrane region" description="Helical" evidence="8">
    <location>
        <begin position="688"/>
        <end position="709"/>
    </location>
</feature>
<dbReference type="RefSeq" id="XP_029634696.1">
    <property type="nucleotide sequence ID" value="XM_029778836.2"/>
</dbReference>
<proteinExistence type="inferred from homology"/>
<dbReference type="PRINTS" id="PR00249">
    <property type="entry name" value="GPCRSECRETIN"/>
</dbReference>
<feature type="transmembrane region" description="Helical" evidence="8">
    <location>
        <begin position="757"/>
        <end position="780"/>
    </location>
</feature>
<dbReference type="SMART" id="SM00303">
    <property type="entry name" value="GPS"/>
    <property type="match status" value="1"/>
</dbReference>
<evidence type="ECO:0000256" key="3">
    <source>
        <dbReference type="ARBA" id="ARBA00022692"/>
    </source>
</evidence>
<dbReference type="PANTHER" id="PTHR12011">
    <property type="entry name" value="ADHESION G-PROTEIN COUPLED RECEPTOR"/>
    <property type="match status" value="1"/>
</dbReference>
<dbReference type="Gene3D" id="2.60.220.50">
    <property type="match status" value="1"/>
</dbReference>
<reference evidence="13" key="1">
    <citation type="submission" date="2025-08" db="UniProtKB">
        <authorList>
            <consortium name="RefSeq"/>
        </authorList>
    </citation>
    <scope>IDENTIFICATION</scope>
</reference>
<keyword evidence="5 8" id="KW-0472">Membrane</keyword>
<dbReference type="InterPro" id="IPR000203">
    <property type="entry name" value="GPS"/>
</dbReference>
<gene>
    <name evidence="13" type="primary">LOC115210311</name>
</gene>
<feature type="transmembrane region" description="Helical" evidence="8">
    <location>
        <begin position="544"/>
        <end position="564"/>
    </location>
</feature>
<keyword evidence="12" id="KW-1185">Reference proteome</keyword>
<feature type="domain" description="G-protein coupled receptors family 2 profile 2" evidence="11">
    <location>
        <begin position="538"/>
        <end position="781"/>
    </location>
</feature>
<evidence type="ECO:0000259" key="10">
    <source>
        <dbReference type="PROSITE" id="PS50221"/>
    </source>
</evidence>
<feature type="signal peptide" evidence="9">
    <location>
        <begin position="1"/>
        <end position="23"/>
    </location>
</feature>
<dbReference type="PROSITE" id="PS50261">
    <property type="entry name" value="G_PROTEIN_RECEP_F2_4"/>
    <property type="match status" value="1"/>
</dbReference>
<evidence type="ECO:0000256" key="8">
    <source>
        <dbReference type="SAM" id="Phobius"/>
    </source>
</evidence>
<dbReference type="InterPro" id="IPR000832">
    <property type="entry name" value="GPCR_2_secretin-like"/>
</dbReference>
<evidence type="ECO:0000256" key="2">
    <source>
        <dbReference type="ARBA" id="ARBA00007343"/>
    </source>
</evidence>
<accession>A0A6P7S9F0</accession>
<dbReference type="GO" id="GO:0007166">
    <property type="term" value="P:cell surface receptor signaling pathway"/>
    <property type="evidence" value="ECO:0007669"/>
    <property type="project" value="InterPro"/>
</dbReference>
<dbReference type="PROSITE" id="PS50221">
    <property type="entry name" value="GAIN_B"/>
    <property type="match status" value="1"/>
</dbReference>